<accession>A0AAD5QL59</accession>
<keyword evidence="3" id="KW-1185">Reference proteome</keyword>
<feature type="region of interest" description="Disordered" evidence="1">
    <location>
        <begin position="27"/>
        <end position="65"/>
    </location>
</feature>
<evidence type="ECO:0000313" key="3">
    <source>
        <dbReference type="Proteomes" id="UP001196413"/>
    </source>
</evidence>
<reference evidence="2" key="1">
    <citation type="submission" date="2021-06" db="EMBL/GenBank/DDBJ databases">
        <title>Parelaphostrongylus tenuis whole genome reference sequence.</title>
        <authorList>
            <person name="Garwood T.J."/>
            <person name="Larsen P.A."/>
            <person name="Fountain-Jones N.M."/>
            <person name="Garbe J.R."/>
            <person name="Macchietto M.G."/>
            <person name="Kania S.A."/>
            <person name="Gerhold R.W."/>
            <person name="Richards J.E."/>
            <person name="Wolf T.M."/>
        </authorList>
    </citation>
    <scope>NUCLEOTIDE SEQUENCE</scope>
    <source>
        <strain evidence="2">MNPRO001-30</strain>
        <tissue evidence="2">Meninges</tissue>
    </source>
</reference>
<proteinExistence type="predicted"/>
<gene>
    <name evidence="2" type="ORF">KIN20_011669</name>
</gene>
<evidence type="ECO:0000256" key="1">
    <source>
        <dbReference type="SAM" id="MobiDB-lite"/>
    </source>
</evidence>
<organism evidence="2 3">
    <name type="scientific">Parelaphostrongylus tenuis</name>
    <name type="common">Meningeal worm</name>
    <dbReference type="NCBI Taxonomy" id="148309"/>
    <lineage>
        <taxon>Eukaryota</taxon>
        <taxon>Metazoa</taxon>
        <taxon>Ecdysozoa</taxon>
        <taxon>Nematoda</taxon>
        <taxon>Chromadorea</taxon>
        <taxon>Rhabditida</taxon>
        <taxon>Rhabditina</taxon>
        <taxon>Rhabditomorpha</taxon>
        <taxon>Strongyloidea</taxon>
        <taxon>Metastrongylidae</taxon>
        <taxon>Parelaphostrongylus</taxon>
    </lineage>
</organism>
<protein>
    <submittedName>
        <fullName evidence="2">Uncharacterized protein</fullName>
    </submittedName>
</protein>
<dbReference type="Proteomes" id="UP001196413">
    <property type="component" value="Unassembled WGS sequence"/>
</dbReference>
<dbReference type="AlphaFoldDB" id="A0AAD5QL59"/>
<comment type="caution">
    <text evidence="2">The sequence shown here is derived from an EMBL/GenBank/DDBJ whole genome shotgun (WGS) entry which is preliminary data.</text>
</comment>
<feature type="compositionally biased region" description="Basic and acidic residues" evidence="1">
    <location>
        <begin position="27"/>
        <end position="40"/>
    </location>
</feature>
<dbReference type="EMBL" id="JAHQIW010002150">
    <property type="protein sequence ID" value="KAJ1354672.1"/>
    <property type="molecule type" value="Genomic_DNA"/>
</dbReference>
<name>A0AAD5QL59_PARTN</name>
<evidence type="ECO:0000313" key="2">
    <source>
        <dbReference type="EMBL" id="KAJ1354672.1"/>
    </source>
</evidence>
<sequence>MLDDILKLWNAGLEEISKIDFANLRQKDTTYSDSTRRNSSEDSVNQKETSAAAPDKSDGEDSTASYSSFRKITKRGFLVPHSQSAYQAESAVTRLGRVITKKNYGRLIG</sequence>